<proteinExistence type="predicted"/>
<evidence type="ECO:0000256" key="1">
    <source>
        <dbReference type="SAM" id="MobiDB-lite"/>
    </source>
</evidence>
<dbReference type="AlphaFoldDB" id="A0A4Q2DYX8"/>
<feature type="region of interest" description="Disordered" evidence="1">
    <location>
        <begin position="137"/>
        <end position="163"/>
    </location>
</feature>
<feature type="compositionally biased region" description="Polar residues" evidence="1">
    <location>
        <begin position="13"/>
        <end position="28"/>
    </location>
</feature>
<evidence type="ECO:0000313" key="2">
    <source>
        <dbReference type="EMBL" id="RXW25533.1"/>
    </source>
</evidence>
<accession>A0A4Q2DYX8</accession>
<comment type="caution">
    <text evidence="2">The sequence shown here is derived from an EMBL/GenBank/DDBJ whole genome shotgun (WGS) entry which is preliminary data.</text>
</comment>
<evidence type="ECO:0000313" key="3">
    <source>
        <dbReference type="Proteomes" id="UP000290288"/>
    </source>
</evidence>
<name>A0A4Q2DYX8_9AGAR</name>
<organism evidence="2 3">
    <name type="scientific">Candolleomyces aberdarensis</name>
    <dbReference type="NCBI Taxonomy" id="2316362"/>
    <lineage>
        <taxon>Eukaryota</taxon>
        <taxon>Fungi</taxon>
        <taxon>Dikarya</taxon>
        <taxon>Basidiomycota</taxon>
        <taxon>Agaricomycotina</taxon>
        <taxon>Agaricomycetes</taxon>
        <taxon>Agaricomycetidae</taxon>
        <taxon>Agaricales</taxon>
        <taxon>Agaricineae</taxon>
        <taxon>Psathyrellaceae</taxon>
        <taxon>Candolleomyces</taxon>
    </lineage>
</organism>
<dbReference type="Proteomes" id="UP000290288">
    <property type="component" value="Unassembled WGS sequence"/>
</dbReference>
<protein>
    <submittedName>
        <fullName evidence="2">Uncharacterized protein</fullName>
    </submittedName>
</protein>
<sequence length="206" mass="22402">MGGVGRMAEDANMESSGNEYTTSFMYTRSDSESQDEDEGPAAQESPSIFGLDLDPFEGLGGQEEGMDLEEGPSDIEMGDGEFSSFMKRGSPTTKRHSSHLGLSQEYLPEQFIIQQRTGAHPAAPATPEVYQMDGSDVRADDHQTDNGDGIEGPSLGPNHSEMETNDVRLDPVEIESLLAMPELEEIGGRYVGPSLFSNEPDDDDCW</sequence>
<dbReference type="OrthoDB" id="10415524at2759"/>
<dbReference type="EMBL" id="SDEE01000004">
    <property type="protein sequence ID" value="RXW25533.1"/>
    <property type="molecule type" value="Genomic_DNA"/>
</dbReference>
<feature type="region of interest" description="Disordered" evidence="1">
    <location>
        <begin position="1"/>
        <end position="99"/>
    </location>
</feature>
<reference evidence="2 3" key="1">
    <citation type="submission" date="2019-01" db="EMBL/GenBank/DDBJ databases">
        <title>Draft genome sequence of Psathyrella aberdarensis IHI B618.</title>
        <authorList>
            <person name="Buettner E."/>
            <person name="Kellner H."/>
        </authorList>
    </citation>
    <scope>NUCLEOTIDE SEQUENCE [LARGE SCALE GENOMIC DNA]</scope>
    <source>
        <strain evidence="2 3">IHI B618</strain>
    </source>
</reference>
<feature type="compositionally biased region" description="Acidic residues" evidence="1">
    <location>
        <begin position="64"/>
        <end position="79"/>
    </location>
</feature>
<gene>
    <name evidence="2" type="ORF">EST38_g336</name>
</gene>
<keyword evidence="3" id="KW-1185">Reference proteome</keyword>